<organism evidence="2 3">
    <name type="scientific">Alosa alosa</name>
    <name type="common">allis shad</name>
    <dbReference type="NCBI Taxonomy" id="278164"/>
    <lineage>
        <taxon>Eukaryota</taxon>
        <taxon>Metazoa</taxon>
        <taxon>Chordata</taxon>
        <taxon>Craniata</taxon>
        <taxon>Vertebrata</taxon>
        <taxon>Euteleostomi</taxon>
        <taxon>Actinopterygii</taxon>
        <taxon>Neopterygii</taxon>
        <taxon>Teleostei</taxon>
        <taxon>Clupei</taxon>
        <taxon>Clupeiformes</taxon>
        <taxon>Clupeoidei</taxon>
        <taxon>Clupeidae</taxon>
        <taxon>Alosa</taxon>
    </lineage>
</organism>
<evidence type="ECO:0008006" key="4">
    <source>
        <dbReference type="Google" id="ProtNLM"/>
    </source>
</evidence>
<dbReference type="AlphaFoldDB" id="A0AAV6GWW9"/>
<proteinExistence type="predicted"/>
<accession>A0AAV6GWW9</accession>
<dbReference type="Proteomes" id="UP000823561">
    <property type="component" value="Chromosome 7"/>
</dbReference>
<gene>
    <name evidence="2" type="ORF">AALO_G00094430</name>
</gene>
<keyword evidence="3" id="KW-1185">Reference proteome</keyword>
<dbReference type="EMBL" id="JADWDJ010000007">
    <property type="protein sequence ID" value="KAG5278031.1"/>
    <property type="molecule type" value="Genomic_DNA"/>
</dbReference>
<sequence length="249" mass="26997">MGEDNMEGELRDDSVNEVDLHASIKRHVQGSCDICLDSVHGAVKHCQTCSTSLCQSHLAEHNQAPATSAHVLAHPARTPRVQDAAAPPPAVAPVNAGVSWSWLLVMVLAALVAAIIPNYVNRDAVQPIPVELMSESEASDLRACCQRVHLSAEDQKRSMAELMCHLQGNLQEKKRALHAHVQQQRRAAEEACLDAAVAPYRDVVMTIVERSHSAVLAHLDTMKNDIEGDLDWCSEVPSALELPSATYAA</sequence>
<feature type="transmembrane region" description="Helical" evidence="1">
    <location>
        <begin position="100"/>
        <end position="120"/>
    </location>
</feature>
<comment type="caution">
    <text evidence="2">The sequence shown here is derived from an EMBL/GenBank/DDBJ whole genome shotgun (WGS) entry which is preliminary data.</text>
</comment>
<evidence type="ECO:0000313" key="2">
    <source>
        <dbReference type="EMBL" id="KAG5278031.1"/>
    </source>
</evidence>
<evidence type="ECO:0000256" key="1">
    <source>
        <dbReference type="SAM" id="Phobius"/>
    </source>
</evidence>
<evidence type="ECO:0000313" key="3">
    <source>
        <dbReference type="Proteomes" id="UP000823561"/>
    </source>
</evidence>
<keyword evidence="1" id="KW-0472">Membrane</keyword>
<protein>
    <recommendedName>
        <fullName evidence="4">B box-type domain-containing protein</fullName>
    </recommendedName>
</protein>
<name>A0AAV6GWW9_9TELE</name>
<reference evidence="2" key="1">
    <citation type="submission" date="2020-10" db="EMBL/GenBank/DDBJ databases">
        <title>Chromosome-scale genome assembly of the Allis shad, Alosa alosa.</title>
        <authorList>
            <person name="Margot Z."/>
            <person name="Christophe K."/>
            <person name="Cabau C."/>
            <person name="Louis A."/>
            <person name="Berthelot C."/>
            <person name="Parey E."/>
            <person name="Roest Crollius H."/>
            <person name="Montfort J."/>
            <person name="Robinson-Rechavi M."/>
            <person name="Bucao C."/>
            <person name="Bouchez O."/>
            <person name="Gislard M."/>
            <person name="Lluch J."/>
            <person name="Milhes M."/>
            <person name="Lampietro C."/>
            <person name="Lopez Roques C."/>
            <person name="Donnadieu C."/>
            <person name="Braasch I."/>
            <person name="Desvignes T."/>
            <person name="Postlethwait J."/>
            <person name="Bobe J."/>
            <person name="Guiguen Y."/>
        </authorList>
    </citation>
    <scope>NUCLEOTIDE SEQUENCE</scope>
    <source>
        <strain evidence="2">M-15738</strain>
        <tissue evidence="2">Blood</tissue>
    </source>
</reference>
<keyword evidence="1" id="KW-0812">Transmembrane</keyword>
<keyword evidence="1" id="KW-1133">Transmembrane helix</keyword>
<dbReference type="Gene3D" id="4.10.830.40">
    <property type="match status" value="1"/>
</dbReference>